<organism evidence="6 7">
    <name type="scientific">Diaminobutyricimonas aerilata</name>
    <dbReference type="NCBI Taxonomy" id="1162967"/>
    <lineage>
        <taxon>Bacteria</taxon>
        <taxon>Bacillati</taxon>
        <taxon>Actinomycetota</taxon>
        <taxon>Actinomycetes</taxon>
        <taxon>Micrococcales</taxon>
        <taxon>Microbacteriaceae</taxon>
        <taxon>Diaminobutyricimonas</taxon>
    </lineage>
</organism>
<dbReference type="GO" id="GO:0006508">
    <property type="term" value="P:proteolysis"/>
    <property type="evidence" value="ECO:0007669"/>
    <property type="project" value="UniProtKB-KW"/>
</dbReference>
<protein>
    <submittedName>
        <fullName evidence="6">Cell wall-associated NlpC family hydrolase</fullName>
    </submittedName>
</protein>
<dbReference type="PANTHER" id="PTHR47359:SF3">
    <property type="entry name" value="NLP_P60 DOMAIN-CONTAINING PROTEIN-RELATED"/>
    <property type="match status" value="1"/>
</dbReference>
<proteinExistence type="inferred from homology"/>
<keyword evidence="3 6" id="KW-0378">Hydrolase</keyword>
<comment type="similarity">
    <text evidence="1">Belongs to the peptidase C40 family.</text>
</comment>
<evidence type="ECO:0000259" key="5">
    <source>
        <dbReference type="PROSITE" id="PS51935"/>
    </source>
</evidence>
<keyword evidence="2" id="KW-0645">Protease</keyword>
<dbReference type="InterPro" id="IPR051794">
    <property type="entry name" value="PG_Endopeptidase_C40"/>
</dbReference>
<dbReference type="Proteomes" id="UP000228758">
    <property type="component" value="Unassembled WGS sequence"/>
</dbReference>
<dbReference type="SUPFAM" id="SSF54001">
    <property type="entry name" value="Cysteine proteinases"/>
    <property type="match status" value="1"/>
</dbReference>
<evidence type="ECO:0000256" key="4">
    <source>
        <dbReference type="ARBA" id="ARBA00022807"/>
    </source>
</evidence>
<dbReference type="PANTHER" id="PTHR47359">
    <property type="entry name" value="PEPTIDOGLYCAN DL-ENDOPEPTIDASE CWLO"/>
    <property type="match status" value="1"/>
</dbReference>
<dbReference type="Gene3D" id="3.90.1720.10">
    <property type="entry name" value="endopeptidase domain like (from Nostoc punctiforme)"/>
    <property type="match status" value="1"/>
</dbReference>
<dbReference type="EMBL" id="PGFF01000001">
    <property type="protein sequence ID" value="PJJ73285.1"/>
    <property type="molecule type" value="Genomic_DNA"/>
</dbReference>
<evidence type="ECO:0000313" key="7">
    <source>
        <dbReference type="Proteomes" id="UP000228758"/>
    </source>
</evidence>
<gene>
    <name evidence="6" type="ORF">CLV46_2871</name>
</gene>
<comment type="caution">
    <text evidence="6">The sequence shown here is derived from an EMBL/GenBank/DDBJ whole genome shotgun (WGS) entry which is preliminary data.</text>
</comment>
<feature type="domain" description="NlpC/P60" evidence="5">
    <location>
        <begin position="62"/>
        <end position="179"/>
    </location>
</feature>
<reference evidence="6 7" key="1">
    <citation type="submission" date="2017-11" db="EMBL/GenBank/DDBJ databases">
        <title>Genomic Encyclopedia of Archaeal and Bacterial Type Strains, Phase II (KMG-II): From Individual Species to Whole Genera.</title>
        <authorList>
            <person name="Goeker M."/>
        </authorList>
    </citation>
    <scope>NUCLEOTIDE SEQUENCE [LARGE SCALE GENOMIC DNA]</scope>
    <source>
        <strain evidence="6 7">DSM 27393</strain>
    </source>
</reference>
<evidence type="ECO:0000256" key="2">
    <source>
        <dbReference type="ARBA" id="ARBA00022670"/>
    </source>
</evidence>
<dbReference type="Pfam" id="PF00877">
    <property type="entry name" value="NLPC_P60"/>
    <property type="match status" value="1"/>
</dbReference>
<evidence type="ECO:0000256" key="1">
    <source>
        <dbReference type="ARBA" id="ARBA00007074"/>
    </source>
</evidence>
<evidence type="ECO:0000256" key="3">
    <source>
        <dbReference type="ARBA" id="ARBA00022801"/>
    </source>
</evidence>
<dbReference type="GO" id="GO:0008234">
    <property type="term" value="F:cysteine-type peptidase activity"/>
    <property type="evidence" value="ECO:0007669"/>
    <property type="project" value="UniProtKB-KW"/>
</dbReference>
<dbReference type="PROSITE" id="PS51935">
    <property type="entry name" value="NLPC_P60"/>
    <property type="match status" value="1"/>
</dbReference>
<keyword evidence="4" id="KW-0788">Thiol protease</keyword>
<name>A0A2M9CN20_9MICO</name>
<dbReference type="InterPro" id="IPR038765">
    <property type="entry name" value="Papain-like_cys_pep_sf"/>
</dbReference>
<sequence length="256" mass="24937">MSVTEAIASIQQIESRLQQLFGPQGTTAAPPASTTPASAADFARVLGGQAPATGTPVAGSGQLTGDSIVAAAKKYLGVPYVFAGEDASGMDCSGLVQRVFADHGIDVPRLVRDQKNLGTEVPSLAEARPGDLIVTGGGGHISIYAGDGMVIHAPYPGRTVSLQKLWVGEDGIDTIRRIAPTQSAPPAPAPIAPAATDVTALLASALGGSGLGGSGLGGAGLSAGLGGAGLGGSAAGAGTIARLLVAQSALLAGARS</sequence>
<accession>A0A2M9CN20</accession>
<dbReference type="OrthoDB" id="9815778at2"/>
<dbReference type="AlphaFoldDB" id="A0A2M9CN20"/>
<dbReference type="RefSeq" id="WP_100365391.1">
    <property type="nucleotide sequence ID" value="NZ_PGFF01000001.1"/>
</dbReference>
<dbReference type="InterPro" id="IPR000064">
    <property type="entry name" value="NLP_P60_dom"/>
</dbReference>
<evidence type="ECO:0000313" key="6">
    <source>
        <dbReference type="EMBL" id="PJJ73285.1"/>
    </source>
</evidence>
<keyword evidence="7" id="KW-1185">Reference proteome</keyword>